<keyword evidence="2" id="KW-1185">Reference proteome</keyword>
<reference evidence="1" key="2">
    <citation type="submission" date="2019-01" db="UniProtKB">
        <authorList>
            <consortium name="EnsemblPlants"/>
        </authorList>
    </citation>
    <scope>IDENTIFICATION</scope>
    <source>
        <strain evidence="1">cv. Heinz 1706</strain>
    </source>
</reference>
<name>A0A3Q7ISW8_SOLLC</name>
<accession>A0A3Q7ISW8</accession>
<dbReference type="AlphaFoldDB" id="A0A3Q7ISW8"/>
<sequence length="89" mass="10093">MIRSQCLTAFRNSIGHDIQLIPEFELRLELKIHSVFAFGVGIAEVVEMKSLFSLLLSAGGDGVKGLSWDVRYQREGRKKKDMRRRLDAG</sequence>
<dbReference type="InParanoid" id="A0A3Q7ISW8"/>
<dbReference type="Proteomes" id="UP000004994">
    <property type="component" value="Chromosome 11"/>
</dbReference>
<evidence type="ECO:0000313" key="1">
    <source>
        <dbReference type="EnsemblPlants" id="Solyc11g016975.1.1"/>
    </source>
</evidence>
<proteinExistence type="predicted"/>
<evidence type="ECO:0000313" key="2">
    <source>
        <dbReference type="Proteomes" id="UP000004994"/>
    </source>
</evidence>
<dbReference type="Gramene" id="Solyc11g016975.1.1">
    <property type="protein sequence ID" value="Solyc11g016975.1.1"/>
    <property type="gene ID" value="Solyc11g016975.1"/>
</dbReference>
<organism evidence="1">
    <name type="scientific">Solanum lycopersicum</name>
    <name type="common">Tomato</name>
    <name type="synonym">Lycopersicon esculentum</name>
    <dbReference type="NCBI Taxonomy" id="4081"/>
    <lineage>
        <taxon>Eukaryota</taxon>
        <taxon>Viridiplantae</taxon>
        <taxon>Streptophyta</taxon>
        <taxon>Embryophyta</taxon>
        <taxon>Tracheophyta</taxon>
        <taxon>Spermatophyta</taxon>
        <taxon>Magnoliopsida</taxon>
        <taxon>eudicotyledons</taxon>
        <taxon>Gunneridae</taxon>
        <taxon>Pentapetalae</taxon>
        <taxon>asterids</taxon>
        <taxon>lamiids</taxon>
        <taxon>Solanales</taxon>
        <taxon>Solanaceae</taxon>
        <taxon>Solanoideae</taxon>
        <taxon>Solaneae</taxon>
        <taxon>Solanum</taxon>
        <taxon>Solanum subgen. Lycopersicon</taxon>
    </lineage>
</organism>
<dbReference type="EnsemblPlants" id="Solyc11g016975.1.1">
    <property type="protein sequence ID" value="Solyc11g016975.1.1"/>
    <property type="gene ID" value="Solyc11g016975.1"/>
</dbReference>
<protein>
    <submittedName>
        <fullName evidence="1">Uncharacterized protein</fullName>
    </submittedName>
</protein>
<reference evidence="1" key="1">
    <citation type="journal article" date="2012" name="Nature">
        <title>The tomato genome sequence provides insights into fleshy fruit evolution.</title>
        <authorList>
            <consortium name="Tomato Genome Consortium"/>
        </authorList>
    </citation>
    <scope>NUCLEOTIDE SEQUENCE [LARGE SCALE GENOMIC DNA]</scope>
    <source>
        <strain evidence="1">cv. Heinz 1706</strain>
    </source>
</reference>